<evidence type="ECO:0000256" key="6">
    <source>
        <dbReference type="ARBA" id="ARBA00022750"/>
    </source>
</evidence>
<dbReference type="Gene3D" id="2.40.70.10">
    <property type="entry name" value="Acid Proteases"/>
    <property type="match status" value="2"/>
</dbReference>
<dbReference type="InterPro" id="IPR034161">
    <property type="entry name" value="Pepsin-like_plant"/>
</dbReference>
<keyword evidence="8" id="KW-0325">Glycoprotein</keyword>
<keyword evidence="4" id="KW-0645">Protease</keyword>
<dbReference type="InterPro" id="IPR001969">
    <property type="entry name" value="Aspartic_peptidase_AS"/>
</dbReference>
<comment type="similarity">
    <text evidence="2">Belongs to the peptidase A1 family.</text>
</comment>
<protein>
    <submittedName>
        <fullName evidence="12">Aspartic proteinase</fullName>
    </submittedName>
</protein>
<dbReference type="EMBL" id="NKQK01000026">
    <property type="protein sequence ID" value="PSR90265.1"/>
    <property type="molecule type" value="Genomic_DNA"/>
</dbReference>
<reference evidence="13" key="2">
    <citation type="journal article" date="2018" name="BMC Genomics">
        <title>A manually annotated Actinidia chinensis var. chinensis (kiwifruit) genome highlights the challenges associated with draft genomes and gene prediction in plants.</title>
        <authorList>
            <person name="Pilkington S.M."/>
            <person name="Crowhurst R."/>
            <person name="Hilario E."/>
            <person name="Nardozza S."/>
            <person name="Fraser L."/>
            <person name="Peng Y."/>
            <person name="Gunaseelan K."/>
            <person name="Simpson R."/>
            <person name="Tahir J."/>
            <person name="Deroles S.C."/>
            <person name="Templeton K."/>
            <person name="Luo Z."/>
            <person name="Davy M."/>
            <person name="Cheng C."/>
            <person name="McNeilage M."/>
            <person name="Scaglione D."/>
            <person name="Liu Y."/>
            <person name="Zhang Q."/>
            <person name="Datson P."/>
            <person name="De Silva N."/>
            <person name="Gardiner S.E."/>
            <person name="Bassett H."/>
            <person name="Chagne D."/>
            <person name="McCallum J."/>
            <person name="Dzierzon H."/>
            <person name="Deng C."/>
            <person name="Wang Y.Y."/>
            <person name="Barron L."/>
            <person name="Manako K."/>
            <person name="Bowen J."/>
            <person name="Foster T.M."/>
            <person name="Erridge Z.A."/>
            <person name="Tiffin H."/>
            <person name="Waite C.N."/>
            <person name="Davies K.M."/>
            <person name="Grierson E.P."/>
            <person name="Laing W.A."/>
            <person name="Kirk R."/>
            <person name="Chen X."/>
            <person name="Wood M."/>
            <person name="Montefiori M."/>
            <person name="Brummell D.A."/>
            <person name="Schwinn K.E."/>
            <person name="Catanach A."/>
            <person name="Fullerton C."/>
            <person name="Li D."/>
            <person name="Meiyalaghan S."/>
            <person name="Nieuwenhuizen N."/>
            <person name="Read N."/>
            <person name="Prakash R."/>
            <person name="Hunter D."/>
            <person name="Zhang H."/>
            <person name="McKenzie M."/>
            <person name="Knabel M."/>
            <person name="Harris A."/>
            <person name="Allan A.C."/>
            <person name="Gleave A."/>
            <person name="Chen A."/>
            <person name="Janssen B.J."/>
            <person name="Plunkett B."/>
            <person name="Ampomah-Dwamena C."/>
            <person name="Voogd C."/>
            <person name="Leif D."/>
            <person name="Lafferty D."/>
            <person name="Souleyre E.J.F."/>
            <person name="Varkonyi-Gasic E."/>
            <person name="Gambi F."/>
            <person name="Hanley J."/>
            <person name="Yao J.L."/>
            <person name="Cheung J."/>
            <person name="David K.M."/>
            <person name="Warren B."/>
            <person name="Marsh K."/>
            <person name="Snowden K.C."/>
            <person name="Lin-Wang K."/>
            <person name="Brian L."/>
            <person name="Martinez-Sanchez M."/>
            <person name="Wang M."/>
            <person name="Ileperuma N."/>
            <person name="Macnee N."/>
            <person name="Campin R."/>
            <person name="McAtee P."/>
            <person name="Drummond R.S.M."/>
            <person name="Espley R.V."/>
            <person name="Ireland H.S."/>
            <person name="Wu R."/>
            <person name="Atkinson R.G."/>
            <person name="Karunairetnam S."/>
            <person name="Bulley S."/>
            <person name="Chunkath S."/>
            <person name="Hanley Z."/>
            <person name="Storey R."/>
            <person name="Thrimawithana A.H."/>
            <person name="Thomson S."/>
            <person name="David C."/>
            <person name="Testolin R."/>
            <person name="Huang H."/>
            <person name="Hellens R.P."/>
            <person name="Schaffer R.J."/>
        </authorList>
    </citation>
    <scope>NUCLEOTIDE SEQUENCE [LARGE SCALE GENOMIC DNA]</scope>
    <source>
        <strain evidence="13">cv. Red5</strain>
    </source>
</reference>
<evidence type="ECO:0000256" key="2">
    <source>
        <dbReference type="ARBA" id="ARBA00007447"/>
    </source>
</evidence>
<evidence type="ECO:0000256" key="7">
    <source>
        <dbReference type="ARBA" id="ARBA00022801"/>
    </source>
</evidence>
<evidence type="ECO:0000256" key="1">
    <source>
        <dbReference type="ARBA" id="ARBA00004613"/>
    </source>
</evidence>
<dbReference type="GO" id="GO:0004190">
    <property type="term" value="F:aspartic-type endopeptidase activity"/>
    <property type="evidence" value="ECO:0007669"/>
    <property type="project" value="UniProtKB-KW"/>
</dbReference>
<dbReference type="OMA" id="CASNTCK"/>
<comment type="subcellular location">
    <subcellularLocation>
        <location evidence="1">Secreted</location>
    </subcellularLocation>
</comment>
<feature type="signal peptide" evidence="9">
    <location>
        <begin position="1"/>
        <end position="16"/>
    </location>
</feature>
<keyword evidence="6" id="KW-0064">Aspartyl protease</keyword>
<dbReference type="InterPro" id="IPR032861">
    <property type="entry name" value="TAXi_N"/>
</dbReference>
<dbReference type="FunCoup" id="A0A2R6QKY6">
    <property type="interactions" value="158"/>
</dbReference>
<evidence type="ECO:0000256" key="4">
    <source>
        <dbReference type="ARBA" id="ARBA00022670"/>
    </source>
</evidence>
<dbReference type="Pfam" id="PF14541">
    <property type="entry name" value="TAXi_C"/>
    <property type="match status" value="1"/>
</dbReference>
<keyword evidence="5 9" id="KW-0732">Signal</keyword>
<evidence type="ECO:0000256" key="3">
    <source>
        <dbReference type="ARBA" id="ARBA00022525"/>
    </source>
</evidence>
<dbReference type="InterPro" id="IPR021109">
    <property type="entry name" value="Peptidase_aspartic_dom_sf"/>
</dbReference>
<dbReference type="PROSITE" id="PS00141">
    <property type="entry name" value="ASP_PROTEASE"/>
    <property type="match status" value="2"/>
</dbReference>
<evidence type="ECO:0000256" key="8">
    <source>
        <dbReference type="ARBA" id="ARBA00023180"/>
    </source>
</evidence>
<dbReference type="Pfam" id="PF14543">
    <property type="entry name" value="TAXi_N"/>
    <property type="match status" value="1"/>
</dbReference>
<dbReference type="PANTHER" id="PTHR47967:SF66">
    <property type="entry name" value="ASPARTIC PROTEINASE CDR1-RELATED"/>
    <property type="match status" value="1"/>
</dbReference>
<keyword evidence="3" id="KW-0964">Secreted</keyword>
<dbReference type="EMBL" id="NKQK01000015">
    <property type="protein sequence ID" value="PSS10059.1"/>
    <property type="molecule type" value="Genomic_DNA"/>
</dbReference>
<keyword evidence="7" id="KW-0378">Hydrolase</keyword>
<dbReference type="CDD" id="cd05476">
    <property type="entry name" value="pepsin_A_like_plant"/>
    <property type="match status" value="1"/>
</dbReference>
<sequence length="448" mass="48456">MALVMIFHMLFSIALAVTVSIMSPSPLSLAKSDNLGFSVDLIHRDSPVSPYNHSLTPFECIGIALRRSSNRVNYFKLASLSAQAVSTEVIARDGQYLMKMAIGSTKFSFLAIADTGSDLTWIRCSPSTWCYKRKAPLFNPKRSLSYEVIPCNSKKCKSVPGSFCSRNGTCSYLVMYGDKSFSHGIVGTETVLLDSSARKPASLPGIIFGCGYHNRGTFSESASGIVGLGGGEVSLVSQMGSSIGGKFSYCLVPLLSQNTYSSRMHFGAKAKVVGKQVTTTPIIPTSMKTFYFLGLEGFSVAGRRLEIYDSSSSSPTDTFGAFKKLPIIIDSGTTLTYLPSNAFTKLELAVREAVKSRPIGDPQNRLKLCYRYNKTLALPIIVAHFTGANLTLNPMNTFLPTGPGVLCLAFLPDDNVAIFGSVAQMNFLVGYDLAKKTVSFKPTDCTKK</sequence>
<comment type="caution">
    <text evidence="12">The sequence shown here is derived from an EMBL/GenBank/DDBJ whole genome shotgun (WGS) entry which is preliminary data.</text>
</comment>
<feature type="domain" description="Peptidase A1" evidence="10">
    <location>
        <begin position="96"/>
        <end position="441"/>
    </location>
</feature>
<evidence type="ECO:0000256" key="9">
    <source>
        <dbReference type="SAM" id="SignalP"/>
    </source>
</evidence>
<dbReference type="SUPFAM" id="SSF50630">
    <property type="entry name" value="Acid proteases"/>
    <property type="match status" value="1"/>
</dbReference>
<dbReference type="OrthoDB" id="2747330at2759"/>
<dbReference type="GO" id="GO:0006508">
    <property type="term" value="P:proteolysis"/>
    <property type="evidence" value="ECO:0007669"/>
    <property type="project" value="UniProtKB-KW"/>
</dbReference>
<evidence type="ECO:0000313" key="13">
    <source>
        <dbReference type="Proteomes" id="UP000241394"/>
    </source>
</evidence>
<dbReference type="InParanoid" id="A0A2R6QKY6"/>
<dbReference type="Gramene" id="PSS10059">
    <property type="protein sequence ID" value="PSS10059"/>
    <property type="gene ID" value="CEY00_Acc17147"/>
</dbReference>
<dbReference type="AlphaFoldDB" id="A0A2R6QKY6"/>
<proteinExistence type="inferred from homology"/>
<dbReference type="STRING" id="1590841.A0A2R6QKY6"/>
<dbReference type="PROSITE" id="PS51767">
    <property type="entry name" value="PEPTIDASE_A1"/>
    <property type="match status" value="1"/>
</dbReference>
<keyword evidence="13" id="KW-1185">Reference proteome</keyword>
<dbReference type="PANTHER" id="PTHR47967">
    <property type="entry name" value="OS07G0603500 PROTEIN-RELATED"/>
    <property type="match status" value="1"/>
</dbReference>
<dbReference type="Proteomes" id="UP000241394">
    <property type="component" value="Chromosome LG15"/>
</dbReference>
<dbReference type="InterPro" id="IPR051708">
    <property type="entry name" value="Plant_Aspart_Prot_A1"/>
</dbReference>
<dbReference type="Proteomes" id="UP000241394">
    <property type="component" value="Chromosome LG26"/>
</dbReference>
<dbReference type="FunFam" id="2.40.70.10:FF:000016">
    <property type="entry name" value="Probable aspartic protease At2g35615"/>
    <property type="match status" value="1"/>
</dbReference>
<evidence type="ECO:0000313" key="11">
    <source>
        <dbReference type="EMBL" id="PSR90265.1"/>
    </source>
</evidence>
<name>A0A2R6QKY6_ACTCC</name>
<dbReference type="FunFam" id="2.40.70.10:FF:000050">
    <property type="entry name" value="Aspartic proteinase CDR1"/>
    <property type="match status" value="1"/>
</dbReference>
<dbReference type="InterPro" id="IPR033121">
    <property type="entry name" value="PEPTIDASE_A1"/>
</dbReference>
<accession>A0A2R6QKY6</accession>
<evidence type="ECO:0000256" key="5">
    <source>
        <dbReference type="ARBA" id="ARBA00022729"/>
    </source>
</evidence>
<evidence type="ECO:0000313" key="12">
    <source>
        <dbReference type="EMBL" id="PSS10059.1"/>
    </source>
</evidence>
<feature type="chain" id="PRO_5033320039" evidence="9">
    <location>
        <begin position="17"/>
        <end position="448"/>
    </location>
</feature>
<dbReference type="InterPro" id="IPR032799">
    <property type="entry name" value="TAXi_C"/>
</dbReference>
<reference evidence="12 13" key="1">
    <citation type="submission" date="2017-07" db="EMBL/GenBank/DDBJ databases">
        <title>An improved, manually edited Actinidia chinensis var. chinensis (kiwifruit) genome highlights the challenges associated with draft genomes and gene prediction in plants.</title>
        <authorList>
            <person name="Pilkington S."/>
            <person name="Crowhurst R."/>
            <person name="Hilario E."/>
            <person name="Nardozza S."/>
            <person name="Fraser L."/>
            <person name="Peng Y."/>
            <person name="Gunaseelan K."/>
            <person name="Simpson R."/>
            <person name="Tahir J."/>
            <person name="Deroles S."/>
            <person name="Templeton K."/>
            <person name="Luo Z."/>
            <person name="Davy M."/>
            <person name="Cheng C."/>
            <person name="Mcneilage M."/>
            <person name="Scaglione D."/>
            <person name="Liu Y."/>
            <person name="Zhang Q."/>
            <person name="Datson P."/>
            <person name="De Silva N."/>
            <person name="Gardiner S."/>
            <person name="Bassett H."/>
            <person name="Chagne D."/>
            <person name="Mccallum J."/>
            <person name="Dzierzon H."/>
            <person name="Deng C."/>
            <person name="Wang Y.-Y."/>
            <person name="Barron N."/>
            <person name="Manako K."/>
            <person name="Bowen J."/>
            <person name="Foster T."/>
            <person name="Erridge Z."/>
            <person name="Tiffin H."/>
            <person name="Waite C."/>
            <person name="Davies K."/>
            <person name="Grierson E."/>
            <person name="Laing W."/>
            <person name="Kirk R."/>
            <person name="Chen X."/>
            <person name="Wood M."/>
            <person name="Montefiori M."/>
            <person name="Brummell D."/>
            <person name="Schwinn K."/>
            <person name="Catanach A."/>
            <person name="Fullerton C."/>
            <person name="Li D."/>
            <person name="Meiyalaghan S."/>
            <person name="Nieuwenhuizen N."/>
            <person name="Read N."/>
            <person name="Prakash R."/>
            <person name="Hunter D."/>
            <person name="Zhang H."/>
            <person name="Mckenzie M."/>
            <person name="Knabel M."/>
            <person name="Harris A."/>
            <person name="Allan A."/>
            <person name="Chen A."/>
            <person name="Janssen B."/>
            <person name="Plunkett B."/>
            <person name="Dwamena C."/>
            <person name="Voogd C."/>
            <person name="Leif D."/>
            <person name="Lafferty D."/>
            <person name="Souleyre E."/>
            <person name="Varkonyi-Gasic E."/>
            <person name="Gambi F."/>
            <person name="Hanley J."/>
            <person name="Yao J.-L."/>
            <person name="Cheung J."/>
            <person name="David K."/>
            <person name="Warren B."/>
            <person name="Marsh K."/>
            <person name="Snowden K."/>
            <person name="Lin-Wang K."/>
            <person name="Brian L."/>
            <person name="Martinez-Sanchez M."/>
            <person name="Wang M."/>
            <person name="Ileperuma N."/>
            <person name="Macnee N."/>
            <person name="Campin R."/>
            <person name="Mcatee P."/>
            <person name="Drummond R."/>
            <person name="Espley R."/>
            <person name="Ireland H."/>
            <person name="Wu R."/>
            <person name="Atkinson R."/>
            <person name="Karunairetnam S."/>
            <person name="Bulley S."/>
            <person name="Chunkath S."/>
            <person name="Hanley Z."/>
            <person name="Storey R."/>
            <person name="Thrimawithana A."/>
            <person name="Thomson S."/>
            <person name="David C."/>
            <person name="Testolin R."/>
        </authorList>
    </citation>
    <scope>NUCLEOTIDE SEQUENCE [LARGE SCALE GENOMIC DNA]</scope>
    <source>
        <strain evidence="13">cv. Red5</strain>
        <tissue evidence="12">Young leaf</tissue>
    </source>
</reference>
<gene>
    <name evidence="12" type="ORF">CEY00_Acc17147</name>
    <name evidence="11" type="ORF">CEY00_Acc30465</name>
</gene>
<dbReference type="GO" id="GO:0005576">
    <property type="term" value="C:extracellular region"/>
    <property type="evidence" value="ECO:0007669"/>
    <property type="project" value="UniProtKB-SubCell"/>
</dbReference>
<dbReference type="Gramene" id="PSR90265">
    <property type="protein sequence ID" value="PSR90265"/>
    <property type="gene ID" value="CEY00_Acc30465"/>
</dbReference>
<evidence type="ECO:0000259" key="10">
    <source>
        <dbReference type="PROSITE" id="PS51767"/>
    </source>
</evidence>
<organism evidence="12 13">
    <name type="scientific">Actinidia chinensis var. chinensis</name>
    <name type="common">Chinese soft-hair kiwi</name>
    <dbReference type="NCBI Taxonomy" id="1590841"/>
    <lineage>
        <taxon>Eukaryota</taxon>
        <taxon>Viridiplantae</taxon>
        <taxon>Streptophyta</taxon>
        <taxon>Embryophyta</taxon>
        <taxon>Tracheophyta</taxon>
        <taxon>Spermatophyta</taxon>
        <taxon>Magnoliopsida</taxon>
        <taxon>eudicotyledons</taxon>
        <taxon>Gunneridae</taxon>
        <taxon>Pentapetalae</taxon>
        <taxon>asterids</taxon>
        <taxon>Ericales</taxon>
        <taxon>Actinidiaceae</taxon>
        <taxon>Actinidia</taxon>
    </lineage>
</organism>